<dbReference type="Proteomes" id="UP000298154">
    <property type="component" value="Unassembled WGS sequence"/>
</dbReference>
<dbReference type="RefSeq" id="WP_134555276.1">
    <property type="nucleotide sequence ID" value="NZ_SOHK01000009.1"/>
</dbReference>
<evidence type="ECO:0000259" key="1">
    <source>
        <dbReference type="Pfam" id="PF13229"/>
    </source>
</evidence>
<sequence>MLFPRFSRRATIAAVVIAALIPLTAILPVGVASASAATTPAGTTVIDSTSARVKYSGTWRTTGSPSDHGASVQFASATSSASLTFTGSTVAYVARLTSSSGTSTIAIDGKTVATVSGYSATTQYQQSLFSTSNLSNGTHTITVSRTGQKDARSAGTSSIIDAFVTLTPASATTSTPASAPAASTALVATTAAVDTPTGSTTFDSESASVKYAGTWRTSGSANDSGGSVRFSTETSNASFTFQGTSVAFITRLTSSSGTSNVSIDGKIVATVNGYSATTAYKQKAFSTTSLSAGTHTITVTRTGQKDARSTGTSSIVDAFIVAAVPSTAPSPAPISTHRYADCPAATVTVTTARELMAAVQQATPGTVIKMAPGTYNEQIDMTANGTASNPIWVCGPRSAVVNAGSIQNDHGIQISNSSNLVIAGMTVTNSLKGISVIRSSNVTIADTLVDNIGYEGIHLRAFTTDSKVVGNTIKNTGKRDPFYGEGIYIGTSENNWCAQTSCQPDRTDRTLLMANNISLTGAQPIEVKEGTSAGIIRDNVIDGTAAMPRAEEWVKVKGNDWSIYNNEGKNSTVHGFAVNGSVAGWGLRNTFYGNTAPVGAAGYGFFIHEQGSKGASGTRVYCSNTVTAAGSGFSNLACVS</sequence>
<dbReference type="OrthoDB" id="264773at2"/>
<dbReference type="EMBL" id="SOHK01000009">
    <property type="protein sequence ID" value="TFD66758.1"/>
    <property type="molecule type" value="Genomic_DNA"/>
</dbReference>
<dbReference type="InterPro" id="IPR011050">
    <property type="entry name" value="Pectin_lyase_fold/virulence"/>
</dbReference>
<evidence type="ECO:0000313" key="2">
    <source>
        <dbReference type="EMBL" id="TFD66758.1"/>
    </source>
</evidence>
<protein>
    <recommendedName>
        <fullName evidence="1">Right handed beta helix domain-containing protein</fullName>
    </recommendedName>
</protein>
<dbReference type="InterPro" id="IPR006626">
    <property type="entry name" value="PbH1"/>
</dbReference>
<proteinExistence type="predicted"/>
<feature type="domain" description="Right handed beta helix" evidence="1">
    <location>
        <begin position="388"/>
        <end position="495"/>
    </location>
</feature>
<comment type="caution">
    <text evidence="2">The sequence shown here is derived from an EMBL/GenBank/DDBJ whole genome shotgun (WGS) entry which is preliminary data.</text>
</comment>
<reference evidence="2 3" key="1">
    <citation type="submission" date="2019-03" db="EMBL/GenBank/DDBJ databases">
        <title>Genomics of glacier-inhabiting Cryobacterium strains.</title>
        <authorList>
            <person name="Liu Q."/>
            <person name="Xin Y.-H."/>
        </authorList>
    </citation>
    <scope>NUCLEOTIDE SEQUENCE [LARGE SCALE GENOMIC DNA]</scope>
    <source>
        <strain evidence="2 3">Sr36</strain>
    </source>
</reference>
<evidence type="ECO:0000313" key="3">
    <source>
        <dbReference type="Proteomes" id="UP000298154"/>
    </source>
</evidence>
<dbReference type="Gene3D" id="2.160.20.10">
    <property type="entry name" value="Single-stranded right-handed beta-helix, Pectin lyase-like"/>
    <property type="match status" value="1"/>
</dbReference>
<accession>A0A4R9AQQ0</accession>
<name>A0A4R9AQQ0_9MICO</name>
<dbReference type="Gene3D" id="2.60.120.260">
    <property type="entry name" value="Galactose-binding domain-like"/>
    <property type="match status" value="2"/>
</dbReference>
<dbReference type="SUPFAM" id="SSF51126">
    <property type="entry name" value="Pectin lyase-like"/>
    <property type="match status" value="1"/>
</dbReference>
<dbReference type="Pfam" id="PF13229">
    <property type="entry name" value="Beta_helix"/>
    <property type="match status" value="1"/>
</dbReference>
<dbReference type="AlphaFoldDB" id="A0A4R9AQQ0"/>
<gene>
    <name evidence="2" type="ORF">E3T47_06180</name>
</gene>
<keyword evidence="3" id="KW-1185">Reference proteome</keyword>
<dbReference type="InterPro" id="IPR039448">
    <property type="entry name" value="Beta_helix"/>
</dbReference>
<organism evidence="2 3">
    <name type="scientific">Cryobacterium ruanii</name>
    <dbReference type="NCBI Taxonomy" id="1259197"/>
    <lineage>
        <taxon>Bacteria</taxon>
        <taxon>Bacillati</taxon>
        <taxon>Actinomycetota</taxon>
        <taxon>Actinomycetes</taxon>
        <taxon>Micrococcales</taxon>
        <taxon>Microbacteriaceae</taxon>
        <taxon>Cryobacterium</taxon>
    </lineage>
</organism>
<dbReference type="InterPro" id="IPR012334">
    <property type="entry name" value="Pectin_lyas_fold"/>
</dbReference>
<dbReference type="SMART" id="SM00710">
    <property type="entry name" value="PbH1"/>
    <property type="match status" value="5"/>
</dbReference>